<sequence>MNPDIREKFANAAEQGRAAFVPYVTGGYPNADTCLELISALDELGSEVIEVGLPFSDPLADGPTIQLSSQRALEAGATPVNVLQTMERAAAKTSAALVAMTYVNPVLSMGYEEFAKRAVGSGVSGVIIPDLPPEEAGEWLEACAVHGLDPVFMAAPGTPMERLDKILAKAGGFLYYVSMDGVTGTELELPPERLAAMAKVRARSSLPVAVGFGVATPAQAAALAPVADGVVVGSALVRQVHEAATPTAAVKAVRALAGELRAALAR</sequence>
<evidence type="ECO:0000256" key="6">
    <source>
        <dbReference type="ARBA" id="ARBA00023141"/>
    </source>
</evidence>
<dbReference type="KEGG" id="dmp:FAK_13430"/>
<comment type="subunit">
    <text evidence="3 9">Tetramer of two alpha and two beta chains.</text>
</comment>
<dbReference type="PANTHER" id="PTHR43406:SF1">
    <property type="entry name" value="TRYPTOPHAN SYNTHASE ALPHA CHAIN, CHLOROPLASTIC"/>
    <property type="match status" value="1"/>
</dbReference>
<evidence type="ECO:0000256" key="10">
    <source>
        <dbReference type="RuleBase" id="RU003662"/>
    </source>
</evidence>
<dbReference type="InterPro" id="IPR011060">
    <property type="entry name" value="RibuloseP-bd_barrel"/>
</dbReference>
<comment type="pathway">
    <text evidence="2 9">Amino-acid biosynthesis; L-tryptophan biosynthesis; L-tryptophan from chorismate: step 5/5.</text>
</comment>
<evidence type="ECO:0000256" key="2">
    <source>
        <dbReference type="ARBA" id="ARBA00004733"/>
    </source>
</evidence>
<dbReference type="SUPFAM" id="SSF51366">
    <property type="entry name" value="Ribulose-phoshate binding barrel"/>
    <property type="match status" value="1"/>
</dbReference>
<dbReference type="HAMAP" id="MF_00131">
    <property type="entry name" value="Trp_synth_alpha"/>
    <property type="match status" value="1"/>
</dbReference>
<dbReference type="NCBIfam" id="TIGR00262">
    <property type="entry name" value="trpA"/>
    <property type="match status" value="1"/>
</dbReference>
<evidence type="ECO:0000256" key="1">
    <source>
        <dbReference type="ARBA" id="ARBA00003365"/>
    </source>
</evidence>
<evidence type="ECO:0000256" key="8">
    <source>
        <dbReference type="ARBA" id="ARBA00049047"/>
    </source>
</evidence>
<dbReference type="CDD" id="cd04724">
    <property type="entry name" value="Tryptophan_synthase_alpha"/>
    <property type="match status" value="1"/>
</dbReference>
<evidence type="ECO:0000256" key="7">
    <source>
        <dbReference type="ARBA" id="ARBA00023239"/>
    </source>
</evidence>
<dbReference type="PROSITE" id="PS00167">
    <property type="entry name" value="TRP_SYNTHASE_ALPHA"/>
    <property type="match status" value="1"/>
</dbReference>
<name>A0AAU9F1Y7_9BACT</name>
<evidence type="ECO:0000256" key="5">
    <source>
        <dbReference type="ARBA" id="ARBA00022822"/>
    </source>
</evidence>
<organism evidence="11 12">
    <name type="scientific">Desulfoferula mesophila</name>
    <dbReference type="NCBI Taxonomy" id="3058419"/>
    <lineage>
        <taxon>Bacteria</taxon>
        <taxon>Pseudomonadati</taxon>
        <taxon>Thermodesulfobacteriota</taxon>
        <taxon>Desulfarculia</taxon>
        <taxon>Desulfarculales</taxon>
        <taxon>Desulfarculaceae</taxon>
        <taxon>Desulfoferula</taxon>
    </lineage>
</organism>
<dbReference type="InterPro" id="IPR002028">
    <property type="entry name" value="Trp_synthase_suA"/>
</dbReference>
<gene>
    <name evidence="9 11" type="primary">trpA</name>
    <name evidence="11" type="ORF">FAK_13430</name>
</gene>
<comment type="similarity">
    <text evidence="9 10">Belongs to the TrpA family.</text>
</comment>
<dbReference type="Pfam" id="PF00290">
    <property type="entry name" value="Trp_syntA"/>
    <property type="match status" value="1"/>
</dbReference>
<feature type="active site" description="Proton acceptor" evidence="9">
    <location>
        <position position="50"/>
    </location>
</feature>
<dbReference type="EC" id="4.2.1.20" evidence="9"/>
<keyword evidence="7 9" id="KW-0456">Lyase</keyword>
<dbReference type="InterPro" id="IPR018204">
    <property type="entry name" value="Trp_synthase_alpha_AS"/>
</dbReference>
<accession>A0AAU9F1Y7</accession>
<dbReference type="EMBL" id="AP028679">
    <property type="protein sequence ID" value="BEQ14277.1"/>
    <property type="molecule type" value="Genomic_DNA"/>
</dbReference>
<reference evidence="12" key="1">
    <citation type="journal article" date="2023" name="Arch. Microbiol.">
        <title>Desulfoferula mesophilus gen. nov. sp. nov., a mesophilic sulfate-reducing bacterium isolated from a brackish lake sediment.</title>
        <authorList>
            <person name="Watanabe T."/>
            <person name="Yabe T."/>
            <person name="Tsuji J.M."/>
            <person name="Fukui M."/>
        </authorList>
    </citation>
    <scope>NUCLEOTIDE SEQUENCE [LARGE SCALE GENOMIC DNA]</scope>
    <source>
        <strain evidence="12">12FAK</strain>
    </source>
</reference>
<evidence type="ECO:0000256" key="3">
    <source>
        <dbReference type="ARBA" id="ARBA00011270"/>
    </source>
</evidence>
<dbReference type="GO" id="GO:0005829">
    <property type="term" value="C:cytosol"/>
    <property type="evidence" value="ECO:0007669"/>
    <property type="project" value="TreeGrafter"/>
</dbReference>
<evidence type="ECO:0000256" key="9">
    <source>
        <dbReference type="HAMAP-Rule" id="MF_00131"/>
    </source>
</evidence>
<dbReference type="AlphaFoldDB" id="A0AAU9F1Y7"/>
<keyword evidence="5 9" id="KW-0822">Tryptophan biosynthesis</keyword>
<evidence type="ECO:0000313" key="12">
    <source>
        <dbReference type="Proteomes" id="UP001366166"/>
    </source>
</evidence>
<comment type="function">
    <text evidence="1 9">The alpha subunit is responsible for the aldol cleavage of indoleglycerol phosphate to indole and glyceraldehyde 3-phosphate.</text>
</comment>
<dbReference type="FunFam" id="3.20.20.70:FF:000037">
    <property type="entry name" value="Tryptophan synthase alpha chain"/>
    <property type="match status" value="1"/>
</dbReference>
<protein>
    <recommendedName>
        <fullName evidence="9">Tryptophan synthase alpha chain</fullName>
        <ecNumber evidence="9">4.2.1.20</ecNumber>
    </recommendedName>
</protein>
<keyword evidence="6 9" id="KW-0057">Aromatic amino acid biosynthesis</keyword>
<dbReference type="Gene3D" id="3.20.20.70">
    <property type="entry name" value="Aldolase class I"/>
    <property type="match status" value="1"/>
</dbReference>
<dbReference type="GO" id="GO:0004834">
    <property type="term" value="F:tryptophan synthase activity"/>
    <property type="evidence" value="ECO:0007669"/>
    <property type="project" value="UniProtKB-UniRule"/>
</dbReference>
<comment type="catalytic activity">
    <reaction evidence="8 9">
        <text>(1S,2R)-1-C-(indol-3-yl)glycerol 3-phosphate + L-serine = D-glyceraldehyde 3-phosphate + L-tryptophan + H2O</text>
        <dbReference type="Rhea" id="RHEA:10532"/>
        <dbReference type="ChEBI" id="CHEBI:15377"/>
        <dbReference type="ChEBI" id="CHEBI:33384"/>
        <dbReference type="ChEBI" id="CHEBI:57912"/>
        <dbReference type="ChEBI" id="CHEBI:58866"/>
        <dbReference type="ChEBI" id="CHEBI:59776"/>
        <dbReference type="EC" id="4.2.1.20"/>
    </reaction>
</comment>
<dbReference type="PANTHER" id="PTHR43406">
    <property type="entry name" value="TRYPTOPHAN SYNTHASE, ALPHA CHAIN"/>
    <property type="match status" value="1"/>
</dbReference>
<dbReference type="InterPro" id="IPR013785">
    <property type="entry name" value="Aldolase_TIM"/>
</dbReference>
<proteinExistence type="inferred from homology"/>
<evidence type="ECO:0000256" key="4">
    <source>
        <dbReference type="ARBA" id="ARBA00022605"/>
    </source>
</evidence>
<evidence type="ECO:0000313" key="11">
    <source>
        <dbReference type="EMBL" id="BEQ14277.1"/>
    </source>
</evidence>
<keyword evidence="12" id="KW-1185">Reference proteome</keyword>
<dbReference type="Proteomes" id="UP001366166">
    <property type="component" value="Chromosome"/>
</dbReference>
<keyword evidence="4 9" id="KW-0028">Amino-acid biosynthesis</keyword>
<dbReference type="RefSeq" id="WP_338605992.1">
    <property type="nucleotide sequence ID" value="NZ_AP028679.1"/>
</dbReference>
<feature type="active site" description="Proton acceptor" evidence="9">
    <location>
        <position position="61"/>
    </location>
</feature>